<feature type="compositionally biased region" description="Polar residues" evidence="1">
    <location>
        <begin position="55"/>
        <end position="83"/>
    </location>
</feature>
<reference evidence="2" key="1">
    <citation type="journal article" date="2015" name="Proc. Natl. Acad. Sci. U.S.A.">
        <title>Networks of energetic and metabolic interactions define dynamics in microbial communities.</title>
        <authorList>
            <person name="Embree M."/>
            <person name="Liu J.K."/>
            <person name="Al-Bassam M.M."/>
            <person name="Zengler K."/>
        </authorList>
    </citation>
    <scope>NUCLEOTIDE SEQUENCE</scope>
</reference>
<dbReference type="AlphaFoldDB" id="A0A0W8FNV8"/>
<protein>
    <submittedName>
        <fullName evidence="2">Uncharacterized protein</fullName>
    </submittedName>
</protein>
<dbReference type="Pfam" id="PF04351">
    <property type="entry name" value="PilP"/>
    <property type="match status" value="1"/>
</dbReference>
<accession>A0A0W8FNV8</accession>
<feature type="region of interest" description="Disordered" evidence="1">
    <location>
        <begin position="44"/>
        <end position="83"/>
    </location>
</feature>
<organism evidence="2">
    <name type="scientific">hydrocarbon metagenome</name>
    <dbReference type="NCBI Taxonomy" id="938273"/>
    <lineage>
        <taxon>unclassified sequences</taxon>
        <taxon>metagenomes</taxon>
        <taxon>ecological metagenomes</taxon>
    </lineage>
</organism>
<evidence type="ECO:0000256" key="1">
    <source>
        <dbReference type="SAM" id="MobiDB-lite"/>
    </source>
</evidence>
<dbReference type="Gene3D" id="2.30.30.830">
    <property type="match status" value="1"/>
</dbReference>
<gene>
    <name evidence="2" type="ORF">ASZ90_007822</name>
</gene>
<evidence type="ECO:0000313" key="2">
    <source>
        <dbReference type="EMBL" id="KUG22418.1"/>
    </source>
</evidence>
<dbReference type="EMBL" id="LNQE01000970">
    <property type="protein sequence ID" value="KUG22418.1"/>
    <property type="molecule type" value="Genomic_DNA"/>
</dbReference>
<proteinExistence type="predicted"/>
<sequence>MKKVKFAIAGTFIIIYIAATFAFAAEVKNTSTSTSRTPVTLTPAAATVQAKPPSLTGSAENATTAAPSTQIQPPLSLAPTDNYTYNPSGKPDPFRPFVTVDTAVAKQQLAKKAEVSMFPLQRAEAEKYRVVGIAGDKNHRVAICEDTAKKFYPLYVGTHIGLYNGKVIEILADRVIIEEYETKKPRRIILKLRKN</sequence>
<name>A0A0W8FNV8_9ZZZZ</name>
<comment type="caution">
    <text evidence="2">The sequence shown here is derived from an EMBL/GenBank/DDBJ whole genome shotgun (WGS) entry which is preliminary data.</text>
</comment>
<dbReference type="InterPro" id="IPR007446">
    <property type="entry name" value="PilP"/>
</dbReference>